<name>A0AAW5SMI5_MYCNV</name>
<accession>A0AAW5SMI5</accession>
<dbReference type="Proteomes" id="UP000069773">
    <property type="component" value="Unassembled WGS sequence"/>
</dbReference>
<evidence type="ECO:0000256" key="1">
    <source>
        <dbReference type="SAM" id="MobiDB-lite"/>
    </source>
</evidence>
<feature type="region of interest" description="Disordered" evidence="1">
    <location>
        <begin position="115"/>
        <end position="137"/>
    </location>
</feature>
<dbReference type="EMBL" id="BCTA01000028">
    <property type="protein sequence ID" value="GAT08985.1"/>
    <property type="molecule type" value="Genomic_DNA"/>
</dbReference>
<reference evidence="4" key="3">
    <citation type="journal article" date="2022" name="BMC Genomics">
        <title>Comparative genome analysis of mycobacteria focusing on tRNA and non-coding RNA.</title>
        <authorList>
            <person name="Behra P.R.K."/>
            <person name="Pettersson B.M.F."/>
            <person name="Ramesh M."/>
            <person name="Das S."/>
            <person name="Dasgupta S."/>
            <person name="Kirsebom L.A."/>
        </authorList>
    </citation>
    <scope>NUCLEOTIDE SEQUENCE</scope>
    <source>
        <strain evidence="4">DSM 44203</strain>
    </source>
</reference>
<dbReference type="EMBL" id="JACKTI010000047">
    <property type="protein sequence ID" value="MCV7025358.1"/>
    <property type="molecule type" value="Genomic_DNA"/>
</dbReference>
<feature type="domain" description="Nitrile hydratase beta subunit-like N-terminal" evidence="2">
    <location>
        <begin position="14"/>
        <end position="88"/>
    </location>
</feature>
<evidence type="ECO:0000259" key="2">
    <source>
        <dbReference type="Pfam" id="PF21006"/>
    </source>
</evidence>
<sequence>MTTNEWPSETTGIDERVFAEPWQARAFAIVVLLHERGLYSWTEWSEALAARIESGCPDGLSGLDGSYYHHWLDALEDLLTRRGIDPGETERWRDAWRHAARRTPHGNPIEVHAADFGASPPARHGAYPGGLRAETTT</sequence>
<dbReference type="SUPFAM" id="SSF50090">
    <property type="entry name" value="Electron transport accessory proteins"/>
    <property type="match status" value="1"/>
</dbReference>
<reference evidence="4" key="2">
    <citation type="submission" date="2020-07" db="EMBL/GenBank/DDBJ databases">
        <authorList>
            <person name="Pettersson B.M.F."/>
            <person name="Behra P.R.K."/>
            <person name="Ramesh M."/>
            <person name="Das S."/>
            <person name="Dasgupta S."/>
            <person name="Kirsebom L.A."/>
        </authorList>
    </citation>
    <scope>NUCLEOTIDE SEQUENCE</scope>
    <source>
        <strain evidence="4">DSM 44203</strain>
    </source>
</reference>
<evidence type="ECO:0000313" key="5">
    <source>
        <dbReference type="Proteomes" id="UP000069773"/>
    </source>
</evidence>
<keyword evidence="5" id="KW-1185">Reference proteome</keyword>
<dbReference type="Gene3D" id="1.10.472.20">
    <property type="entry name" value="Nitrile hydratase, beta subunit"/>
    <property type="match status" value="1"/>
</dbReference>
<reference evidence="3 5" key="1">
    <citation type="journal article" date="2016" name="Genome Announc.">
        <title>Draft Genome Sequences of Five Rapidly Growing Mycobacterium Species, M. thermoresistibile, M. fortuitum subsp. acetamidolyticum, M. canariasense, M. brisbanense, and M. novocastrense.</title>
        <authorList>
            <person name="Katahira K."/>
            <person name="Ogura Y."/>
            <person name="Gotoh Y."/>
            <person name="Hayashi T."/>
        </authorList>
    </citation>
    <scope>NUCLEOTIDE SEQUENCE [LARGE SCALE GENOMIC DNA]</scope>
    <source>
        <strain evidence="3 5">JCM18114</strain>
    </source>
</reference>
<dbReference type="InterPro" id="IPR049054">
    <property type="entry name" value="CN_hydtase_beta-like_N"/>
</dbReference>
<dbReference type="NCBIfam" id="TIGR03889">
    <property type="entry name" value="nitrile_acc"/>
    <property type="match status" value="1"/>
</dbReference>
<dbReference type="AlphaFoldDB" id="A0AAW5SMI5"/>
<evidence type="ECO:0000313" key="3">
    <source>
        <dbReference type="EMBL" id="GAT08985.1"/>
    </source>
</evidence>
<gene>
    <name evidence="4" type="ORF">H7I77_18720</name>
    <name evidence="3" type="ORF">RMCN_2118</name>
</gene>
<comment type="caution">
    <text evidence="4">The sequence shown here is derived from an EMBL/GenBank/DDBJ whole genome shotgun (WGS) entry which is preliminary data.</text>
</comment>
<protein>
    <submittedName>
        <fullName evidence="4">Nitrile hydratase accessory protein</fullName>
    </submittedName>
</protein>
<dbReference type="InterPro" id="IPR008990">
    <property type="entry name" value="Elect_transpt_acc-like_dom_sf"/>
</dbReference>
<proteinExistence type="predicted"/>
<dbReference type="Proteomes" id="UP001207528">
    <property type="component" value="Unassembled WGS sequence"/>
</dbReference>
<dbReference type="InterPro" id="IPR023808">
    <property type="entry name" value="Nitrile_Hydratase_acc_put"/>
</dbReference>
<dbReference type="InterPro" id="IPR042262">
    <property type="entry name" value="CN_hydtase_beta_C"/>
</dbReference>
<organism evidence="4 6">
    <name type="scientific">Mycolicibacterium novocastrense</name>
    <name type="common">Mycobacterium novocastrense</name>
    <dbReference type="NCBI Taxonomy" id="59813"/>
    <lineage>
        <taxon>Bacteria</taxon>
        <taxon>Bacillati</taxon>
        <taxon>Actinomycetota</taxon>
        <taxon>Actinomycetes</taxon>
        <taxon>Mycobacteriales</taxon>
        <taxon>Mycobacteriaceae</taxon>
        <taxon>Mycolicibacterium</taxon>
    </lineage>
</organism>
<dbReference type="RefSeq" id="WP_067388989.1">
    <property type="nucleotide sequence ID" value="NZ_BCTA01000028.1"/>
</dbReference>
<dbReference type="Pfam" id="PF21006">
    <property type="entry name" value="NHase_beta_N"/>
    <property type="match status" value="1"/>
</dbReference>
<evidence type="ECO:0000313" key="6">
    <source>
        <dbReference type="Proteomes" id="UP001207528"/>
    </source>
</evidence>
<evidence type="ECO:0000313" key="4">
    <source>
        <dbReference type="EMBL" id="MCV7025358.1"/>
    </source>
</evidence>